<protein>
    <recommendedName>
        <fullName evidence="2">Ice-binding protein C-terminal domain-containing protein</fullName>
    </recommendedName>
</protein>
<keyword evidence="4" id="KW-1185">Reference proteome</keyword>
<organism evidence="3 4">
    <name type="scientific">Pelomonas aquatica</name>
    <dbReference type="NCBI Taxonomy" id="431058"/>
    <lineage>
        <taxon>Bacteria</taxon>
        <taxon>Pseudomonadati</taxon>
        <taxon>Pseudomonadota</taxon>
        <taxon>Betaproteobacteria</taxon>
        <taxon>Burkholderiales</taxon>
        <taxon>Sphaerotilaceae</taxon>
        <taxon>Roseateles</taxon>
    </lineage>
</organism>
<sequence>MKTCKTLAVLAAAWLGCTAAFGAGGLPVGTVITGEVSGASTTLLGSDHGYAAEAGSHITALSAADIEYVTGDYAVFIDFMSDGRLQVTNNRDGESSLPGTYAFNFSFAGLSQPITGFMPLDLASVNGGTVSLQVLDAHSVSLTLNNVSFTNADYPSFTTQLTVSAVPEPGSLALLGAGLGIVALRRMRRAA</sequence>
<evidence type="ECO:0000313" key="4">
    <source>
        <dbReference type="Proteomes" id="UP001180536"/>
    </source>
</evidence>
<dbReference type="Proteomes" id="UP001180536">
    <property type="component" value="Unassembled WGS sequence"/>
</dbReference>
<feature type="domain" description="Ice-binding protein C-terminal" evidence="2">
    <location>
        <begin position="165"/>
        <end position="188"/>
    </location>
</feature>
<evidence type="ECO:0000256" key="1">
    <source>
        <dbReference type="SAM" id="SignalP"/>
    </source>
</evidence>
<evidence type="ECO:0000313" key="3">
    <source>
        <dbReference type="EMBL" id="MDR7296073.1"/>
    </source>
</evidence>
<comment type="caution">
    <text evidence="3">The sequence shown here is derived from an EMBL/GenBank/DDBJ whole genome shotgun (WGS) entry which is preliminary data.</text>
</comment>
<evidence type="ECO:0000259" key="2">
    <source>
        <dbReference type="Pfam" id="PF07589"/>
    </source>
</evidence>
<dbReference type="PROSITE" id="PS51257">
    <property type="entry name" value="PROKAR_LIPOPROTEIN"/>
    <property type="match status" value="1"/>
</dbReference>
<keyword evidence="1" id="KW-0732">Signal</keyword>
<feature type="chain" id="PRO_5045567179" description="Ice-binding protein C-terminal domain-containing protein" evidence="1">
    <location>
        <begin position="23"/>
        <end position="191"/>
    </location>
</feature>
<dbReference type="InterPro" id="IPR013424">
    <property type="entry name" value="Ice-binding_C"/>
</dbReference>
<dbReference type="Pfam" id="PF07589">
    <property type="entry name" value="PEP-CTERM"/>
    <property type="match status" value="1"/>
</dbReference>
<gene>
    <name evidence="3" type="ORF">J2X16_001412</name>
</gene>
<name>A0ABU1Z642_9BURK</name>
<dbReference type="EMBL" id="JAVDXQ010000002">
    <property type="protein sequence ID" value="MDR7296073.1"/>
    <property type="molecule type" value="Genomic_DNA"/>
</dbReference>
<proteinExistence type="predicted"/>
<dbReference type="NCBIfam" id="TIGR02595">
    <property type="entry name" value="PEP_CTERM"/>
    <property type="match status" value="1"/>
</dbReference>
<accession>A0ABU1Z642</accession>
<feature type="signal peptide" evidence="1">
    <location>
        <begin position="1"/>
        <end position="22"/>
    </location>
</feature>
<reference evidence="3 4" key="1">
    <citation type="submission" date="2023-07" db="EMBL/GenBank/DDBJ databases">
        <title>Sorghum-associated microbial communities from plants grown in Nebraska, USA.</title>
        <authorList>
            <person name="Schachtman D."/>
        </authorList>
    </citation>
    <scope>NUCLEOTIDE SEQUENCE [LARGE SCALE GENOMIC DNA]</scope>
    <source>
        <strain evidence="3 4">BE310</strain>
    </source>
</reference>
<dbReference type="RefSeq" id="WP_310343173.1">
    <property type="nucleotide sequence ID" value="NZ_JAVDXQ010000002.1"/>
</dbReference>